<dbReference type="GO" id="GO:0016301">
    <property type="term" value="F:kinase activity"/>
    <property type="evidence" value="ECO:0007669"/>
    <property type="project" value="UniProtKB-KW"/>
</dbReference>
<dbReference type="GO" id="GO:0022857">
    <property type="term" value="F:transmembrane transporter activity"/>
    <property type="evidence" value="ECO:0007669"/>
    <property type="project" value="InterPro"/>
</dbReference>
<feature type="transmembrane region" description="Helical" evidence="6">
    <location>
        <begin position="158"/>
        <end position="180"/>
    </location>
</feature>
<gene>
    <name evidence="8" type="ORF">K402DRAFT_340479</name>
</gene>
<dbReference type="InterPro" id="IPR011701">
    <property type="entry name" value="MFS"/>
</dbReference>
<evidence type="ECO:0000313" key="9">
    <source>
        <dbReference type="Proteomes" id="UP000800041"/>
    </source>
</evidence>
<dbReference type="Proteomes" id="UP000800041">
    <property type="component" value="Unassembled WGS sequence"/>
</dbReference>
<evidence type="ECO:0000256" key="4">
    <source>
        <dbReference type="ARBA" id="ARBA00023136"/>
    </source>
</evidence>
<feature type="compositionally biased region" description="Polar residues" evidence="5">
    <location>
        <begin position="276"/>
        <end position="288"/>
    </location>
</feature>
<dbReference type="OrthoDB" id="5215911at2759"/>
<keyword evidence="4 6" id="KW-0472">Membrane</keyword>
<evidence type="ECO:0000259" key="7">
    <source>
        <dbReference type="PROSITE" id="PS50850"/>
    </source>
</evidence>
<feature type="transmembrane region" description="Helical" evidence="6">
    <location>
        <begin position="105"/>
        <end position="122"/>
    </location>
</feature>
<dbReference type="EMBL" id="ML977185">
    <property type="protein sequence ID" value="KAF1982337.1"/>
    <property type="molecule type" value="Genomic_DNA"/>
</dbReference>
<accession>A0A6G1GNJ9</accession>
<feature type="transmembrane region" description="Helical" evidence="6">
    <location>
        <begin position="369"/>
        <end position="393"/>
    </location>
</feature>
<feature type="transmembrane region" description="Helical" evidence="6">
    <location>
        <begin position="508"/>
        <end position="530"/>
    </location>
</feature>
<keyword evidence="2 6" id="KW-0812">Transmembrane</keyword>
<evidence type="ECO:0000313" key="8">
    <source>
        <dbReference type="EMBL" id="KAF1982337.1"/>
    </source>
</evidence>
<feature type="transmembrane region" description="Helical" evidence="6">
    <location>
        <begin position="477"/>
        <end position="496"/>
    </location>
</feature>
<evidence type="ECO:0000256" key="3">
    <source>
        <dbReference type="ARBA" id="ARBA00022989"/>
    </source>
</evidence>
<dbReference type="PANTHER" id="PTHR23502">
    <property type="entry name" value="MAJOR FACILITATOR SUPERFAMILY"/>
    <property type="match status" value="1"/>
</dbReference>
<dbReference type="InterPro" id="IPR036259">
    <property type="entry name" value="MFS_trans_sf"/>
</dbReference>
<keyword evidence="3 6" id="KW-1133">Transmembrane helix</keyword>
<keyword evidence="8" id="KW-0808">Transferase</keyword>
<feature type="transmembrane region" description="Helical" evidence="6">
    <location>
        <begin position="445"/>
        <end position="465"/>
    </location>
</feature>
<feature type="transmembrane region" description="Helical" evidence="6">
    <location>
        <begin position="129"/>
        <end position="146"/>
    </location>
</feature>
<feature type="transmembrane region" description="Helical" evidence="6">
    <location>
        <begin position="327"/>
        <end position="349"/>
    </location>
</feature>
<proteinExistence type="predicted"/>
<reference evidence="8" key="1">
    <citation type="journal article" date="2020" name="Stud. Mycol.">
        <title>101 Dothideomycetes genomes: a test case for predicting lifestyles and emergence of pathogens.</title>
        <authorList>
            <person name="Haridas S."/>
            <person name="Albert R."/>
            <person name="Binder M."/>
            <person name="Bloem J."/>
            <person name="Labutti K."/>
            <person name="Salamov A."/>
            <person name="Andreopoulos B."/>
            <person name="Baker S."/>
            <person name="Barry K."/>
            <person name="Bills G."/>
            <person name="Bluhm B."/>
            <person name="Cannon C."/>
            <person name="Castanera R."/>
            <person name="Culley D."/>
            <person name="Daum C."/>
            <person name="Ezra D."/>
            <person name="Gonzalez J."/>
            <person name="Henrissat B."/>
            <person name="Kuo A."/>
            <person name="Liang C."/>
            <person name="Lipzen A."/>
            <person name="Lutzoni F."/>
            <person name="Magnuson J."/>
            <person name="Mondo S."/>
            <person name="Nolan M."/>
            <person name="Ohm R."/>
            <person name="Pangilinan J."/>
            <person name="Park H.-J."/>
            <person name="Ramirez L."/>
            <person name="Alfaro M."/>
            <person name="Sun H."/>
            <person name="Tritt A."/>
            <person name="Yoshinaga Y."/>
            <person name="Zwiers L.-H."/>
            <person name="Turgeon B."/>
            <person name="Goodwin S."/>
            <person name="Spatafora J."/>
            <person name="Crous P."/>
            <person name="Grigoriev I."/>
        </authorList>
    </citation>
    <scope>NUCLEOTIDE SEQUENCE</scope>
    <source>
        <strain evidence="8">CBS 113979</strain>
    </source>
</reference>
<evidence type="ECO:0000256" key="2">
    <source>
        <dbReference type="ARBA" id="ARBA00022692"/>
    </source>
</evidence>
<keyword evidence="9" id="KW-1185">Reference proteome</keyword>
<feature type="transmembrane region" description="Helical" evidence="6">
    <location>
        <begin position="187"/>
        <end position="209"/>
    </location>
</feature>
<evidence type="ECO:0000256" key="1">
    <source>
        <dbReference type="ARBA" id="ARBA00004141"/>
    </source>
</evidence>
<feature type="transmembrane region" description="Helical" evidence="6">
    <location>
        <begin position="62"/>
        <end position="85"/>
    </location>
</feature>
<feature type="region of interest" description="Disordered" evidence="5">
    <location>
        <begin position="248"/>
        <end position="290"/>
    </location>
</feature>
<evidence type="ECO:0000256" key="6">
    <source>
        <dbReference type="SAM" id="Phobius"/>
    </source>
</evidence>
<dbReference type="InterPro" id="IPR020846">
    <property type="entry name" value="MFS_dom"/>
</dbReference>
<dbReference type="PROSITE" id="PS50850">
    <property type="entry name" value="MFS"/>
    <property type="match status" value="1"/>
</dbReference>
<dbReference type="SUPFAM" id="SSF103473">
    <property type="entry name" value="MFS general substrate transporter"/>
    <property type="match status" value="1"/>
</dbReference>
<feature type="transmembrane region" description="Helical" evidence="6">
    <location>
        <begin position="414"/>
        <end position="439"/>
    </location>
</feature>
<name>A0A6G1GNJ9_9PEZI</name>
<keyword evidence="8" id="KW-0418">Kinase</keyword>
<dbReference type="Gene3D" id="1.20.1250.20">
    <property type="entry name" value="MFS general substrate transporter like domains"/>
    <property type="match status" value="1"/>
</dbReference>
<dbReference type="AlphaFoldDB" id="A0A6G1GNJ9"/>
<feature type="transmembrane region" description="Helical" evidence="6">
    <location>
        <begin position="215"/>
        <end position="236"/>
    </location>
</feature>
<protein>
    <submittedName>
        <fullName evidence="8">Serine/threonine kinase 16</fullName>
    </submittedName>
</protein>
<dbReference type="GO" id="GO:0005886">
    <property type="term" value="C:plasma membrane"/>
    <property type="evidence" value="ECO:0007669"/>
    <property type="project" value="TreeGrafter"/>
</dbReference>
<sequence length="555" mass="60437">MSNFETPTGDGSGIPGTVHLVDLEGTIAAKHAKGGKQDIVLVPAPSEDQDDPLNWTPRRKALSTLCMAVYTWMVGIASAAIYSILTPISEDTGLTLGDLNAGTGYMFLFFGWGCLVWQPLALQFGKRPVYLISILATMAIQIWAPWTTSNGQWIANKILQGFFGAPIESLCEISVTDIYFQHERGTYIALYALVLAGSNYFAPIISGFIADGMGWQWVLYWCAIFCGIGFVFLFFFMEETNYVRQTAPDLPPGLSTPNQNTPDQGEAESDVEKKLSTSPHVSSGTSGQAIPIALPQPRTYLTKLSLFQSSDLHKPISLPGMALRPLLYLYHFPIILYAGFSYGSNLVWFNVLNATASLILGTTYSFSASMVGLAYISPLIGTAVAAAYTGVVGDRFVLWLARRRAGWLESEYRLWLFAPSLLFVPGGLILWGVGAAYAIPWPGPVIAMAIIAFTNTLGVQLSVSYAIDSYRMLGGEAIVSVILVRNTMSFAVSYGITPWVDGMGLQNAFVTAGMVGLAQVLTVGAFLWWGKGLREKSRGRYGMFVEELRVSGLMH</sequence>
<dbReference type="Pfam" id="PF07690">
    <property type="entry name" value="MFS_1"/>
    <property type="match status" value="1"/>
</dbReference>
<comment type="subcellular location">
    <subcellularLocation>
        <location evidence="1">Membrane</location>
        <topology evidence="1">Multi-pass membrane protein</topology>
    </subcellularLocation>
</comment>
<feature type="domain" description="Major facilitator superfamily (MFS) profile" evidence="7">
    <location>
        <begin position="63"/>
        <end position="531"/>
    </location>
</feature>
<evidence type="ECO:0000256" key="5">
    <source>
        <dbReference type="SAM" id="MobiDB-lite"/>
    </source>
</evidence>
<organism evidence="8 9">
    <name type="scientific">Aulographum hederae CBS 113979</name>
    <dbReference type="NCBI Taxonomy" id="1176131"/>
    <lineage>
        <taxon>Eukaryota</taxon>
        <taxon>Fungi</taxon>
        <taxon>Dikarya</taxon>
        <taxon>Ascomycota</taxon>
        <taxon>Pezizomycotina</taxon>
        <taxon>Dothideomycetes</taxon>
        <taxon>Pleosporomycetidae</taxon>
        <taxon>Aulographales</taxon>
        <taxon>Aulographaceae</taxon>
    </lineage>
</organism>
<dbReference type="PANTHER" id="PTHR23502:SF30">
    <property type="entry name" value="TRANSPORTER, PUTATIVE (AFU_ORTHOLOGUE AFUA_8G04702)-RELATED"/>
    <property type="match status" value="1"/>
</dbReference>